<sequence>MEFLATADRPLTAEELAEQLTVESLPDWCDAFAAVAAEDEDHGAADTLWGHFRVVRTPIQGGVRFALTDCPNALAWTVTAGYPPAPDGVAVHATIARTEADTDPDFAESIEEFVEAWQRGLGNR</sequence>
<dbReference type="OrthoDB" id="1443063at2"/>
<evidence type="ECO:0000313" key="1">
    <source>
        <dbReference type="EMBL" id="SFD44169.1"/>
    </source>
</evidence>
<organism evidence="1 2">
    <name type="scientific">Thiohalospira halophila DSM 15071</name>
    <dbReference type="NCBI Taxonomy" id="1123397"/>
    <lineage>
        <taxon>Bacteria</taxon>
        <taxon>Pseudomonadati</taxon>
        <taxon>Pseudomonadota</taxon>
        <taxon>Gammaproteobacteria</taxon>
        <taxon>Thiohalospirales</taxon>
        <taxon>Thiohalospiraceae</taxon>
        <taxon>Thiohalospira</taxon>
    </lineage>
</organism>
<proteinExistence type="predicted"/>
<evidence type="ECO:0000313" key="2">
    <source>
        <dbReference type="Proteomes" id="UP000198611"/>
    </source>
</evidence>
<keyword evidence="2" id="KW-1185">Reference proteome</keyword>
<dbReference type="Proteomes" id="UP000198611">
    <property type="component" value="Unassembled WGS sequence"/>
</dbReference>
<dbReference type="EMBL" id="FOMJ01000005">
    <property type="protein sequence ID" value="SFD44169.1"/>
    <property type="molecule type" value="Genomic_DNA"/>
</dbReference>
<dbReference type="AlphaFoldDB" id="A0A1I1SCF9"/>
<dbReference type="STRING" id="1123397.SAMN05660831_01652"/>
<gene>
    <name evidence="1" type="ORF">SAMN05660831_01652</name>
</gene>
<protein>
    <submittedName>
        <fullName evidence="1">Uncharacterized protein</fullName>
    </submittedName>
</protein>
<accession>A0A1I1SCF9</accession>
<name>A0A1I1SCF9_9GAMM</name>
<reference evidence="1 2" key="1">
    <citation type="submission" date="2016-10" db="EMBL/GenBank/DDBJ databases">
        <authorList>
            <person name="de Groot N.N."/>
        </authorList>
    </citation>
    <scope>NUCLEOTIDE SEQUENCE [LARGE SCALE GENOMIC DNA]</scope>
    <source>
        <strain evidence="1 2">HL3</strain>
    </source>
</reference>
<dbReference type="RefSeq" id="WP_093428296.1">
    <property type="nucleotide sequence ID" value="NZ_FOMJ01000005.1"/>
</dbReference>